<dbReference type="RefSeq" id="WP_216937264.1">
    <property type="nucleotide sequence ID" value="NZ_CP077062.1"/>
</dbReference>
<feature type="region of interest" description="Disordered" evidence="14">
    <location>
        <begin position="38"/>
        <end position="70"/>
    </location>
</feature>
<keyword evidence="5 13" id="KW-0133">Cell shape</keyword>
<dbReference type="GO" id="GO:0005576">
    <property type="term" value="C:extracellular region"/>
    <property type="evidence" value="ECO:0007669"/>
    <property type="project" value="TreeGrafter"/>
</dbReference>
<keyword evidence="2" id="KW-1003">Cell membrane</keyword>
<dbReference type="PROSITE" id="PS51257">
    <property type="entry name" value="PROKAR_LIPOPROTEIN"/>
    <property type="match status" value="1"/>
</dbReference>
<evidence type="ECO:0000256" key="9">
    <source>
        <dbReference type="ARBA" id="ARBA00023288"/>
    </source>
</evidence>
<evidence type="ECO:0000256" key="4">
    <source>
        <dbReference type="ARBA" id="ARBA00022729"/>
    </source>
</evidence>
<proteinExistence type="predicted"/>
<evidence type="ECO:0000256" key="14">
    <source>
        <dbReference type="SAM" id="MobiDB-lite"/>
    </source>
</evidence>
<dbReference type="EMBL" id="CP077062">
    <property type="protein sequence ID" value="QWZ06381.1"/>
    <property type="molecule type" value="Genomic_DNA"/>
</dbReference>
<dbReference type="FunFam" id="2.40.440.10:FF:000005">
    <property type="entry name" value="L,D-transpeptidase 2"/>
    <property type="match status" value="1"/>
</dbReference>
<dbReference type="KEGG" id="nps:KRR39_12260"/>
<feature type="active site" description="Proton donor/acceptor" evidence="13">
    <location>
        <position position="344"/>
    </location>
</feature>
<dbReference type="AlphaFoldDB" id="A0A975XYH1"/>
<evidence type="ECO:0000256" key="3">
    <source>
        <dbReference type="ARBA" id="ARBA00022679"/>
    </source>
</evidence>
<dbReference type="Pfam" id="PF17964">
    <property type="entry name" value="Big_10"/>
    <property type="match status" value="1"/>
</dbReference>
<gene>
    <name evidence="17" type="ORF">KRR39_12260</name>
</gene>
<dbReference type="PANTHER" id="PTHR30582:SF2">
    <property type="entry name" value="L,D-TRANSPEPTIDASE YCIB-RELATED"/>
    <property type="match status" value="1"/>
</dbReference>
<dbReference type="InterPro" id="IPR041280">
    <property type="entry name" value="Big_10"/>
</dbReference>
<feature type="signal peptide" evidence="15">
    <location>
        <begin position="1"/>
        <end position="30"/>
    </location>
</feature>
<evidence type="ECO:0000256" key="2">
    <source>
        <dbReference type="ARBA" id="ARBA00022475"/>
    </source>
</evidence>
<keyword evidence="11 13" id="KW-0961">Cell wall biogenesis/degradation</keyword>
<dbReference type="CDD" id="cd13432">
    <property type="entry name" value="LDT_IgD_like_2"/>
    <property type="match status" value="1"/>
</dbReference>
<evidence type="ECO:0000256" key="6">
    <source>
        <dbReference type="ARBA" id="ARBA00022984"/>
    </source>
</evidence>
<organism evidence="17 18">
    <name type="scientific">Nocardioides panacis</name>
    <dbReference type="NCBI Taxonomy" id="2849501"/>
    <lineage>
        <taxon>Bacteria</taxon>
        <taxon>Bacillati</taxon>
        <taxon>Actinomycetota</taxon>
        <taxon>Actinomycetes</taxon>
        <taxon>Propionibacteriales</taxon>
        <taxon>Nocardioidaceae</taxon>
        <taxon>Nocardioides</taxon>
    </lineage>
</organism>
<dbReference type="InterPro" id="IPR005490">
    <property type="entry name" value="LD_TPept_cat_dom"/>
</dbReference>
<evidence type="ECO:0000256" key="7">
    <source>
        <dbReference type="ARBA" id="ARBA00023136"/>
    </source>
</evidence>
<evidence type="ECO:0000256" key="12">
    <source>
        <dbReference type="ARBA" id="ARBA00060592"/>
    </source>
</evidence>
<evidence type="ECO:0000256" key="11">
    <source>
        <dbReference type="ARBA" id="ARBA00023316"/>
    </source>
</evidence>
<dbReference type="Proteomes" id="UP000683575">
    <property type="component" value="Chromosome"/>
</dbReference>
<dbReference type="CDD" id="cd16913">
    <property type="entry name" value="YkuD_like"/>
    <property type="match status" value="1"/>
</dbReference>
<evidence type="ECO:0000256" key="13">
    <source>
        <dbReference type="PROSITE-ProRule" id="PRU01373"/>
    </source>
</evidence>
<evidence type="ECO:0000256" key="5">
    <source>
        <dbReference type="ARBA" id="ARBA00022960"/>
    </source>
</evidence>
<dbReference type="Pfam" id="PF03734">
    <property type="entry name" value="YkuD"/>
    <property type="match status" value="1"/>
</dbReference>
<evidence type="ECO:0000313" key="18">
    <source>
        <dbReference type="Proteomes" id="UP000683575"/>
    </source>
</evidence>
<keyword evidence="8" id="KW-0564">Palmitate</keyword>
<dbReference type="GO" id="GO:0008360">
    <property type="term" value="P:regulation of cell shape"/>
    <property type="evidence" value="ECO:0007669"/>
    <property type="project" value="UniProtKB-UniRule"/>
</dbReference>
<evidence type="ECO:0000256" key="1">
    <source>
        <dbReference type="ARBA" id="ARBA00004752"/>
    </source>
</evidence>
<dbReference type="PROSITE" id="PS52029">
    <property type="entry name" value="LD_TPASE"/>
    <property type="match status" value="1"/>
</dbReference>
<dbReference type="InterPro" id="IPR050979">
    <property type="entry name" value="LD-transpeptidase"/>
</dbReference>
<evidence type="ECO:0000313" key="17">
    <source>
        <dbReference type="EMBL" id="QWZ06381.1"/>
    </source>
</evidence>
<protein>
    <submittedName>
        <fullName evidence="17">L,D-transpeptidase family protein</fullName>
    </submittedName>
</protein>
<keyword evidence="18" id="KW-1185">Reference proteome</keyword>
<keyword evidence="3" id="KW-0808">Transferase</keyword>
<sequence length="415" mass="43923">MSDRLGGVLRSRSRRQAAALAGLLAVSVLAAGCTATSADQASPSADGPSGEPSAAAPSSTAPAESAATVTSNVGKVGVKVDKVVTLTARDGTFDQVAVRAGGKQLAGELSGDKTTWTSTQRLEPGTRYRVAATAVDADGLKATDDSSFRTEALSLAQQTYPSFVPLAGETVGVGMPVIVHFDVPVSDKSAIEKHLSVTNTSNQKGAWHWISDSEVHWRPATYWKPGTDVTVTADVNSIPAGNGIYGQLSRTSTFHVGDAVISKVNAQTHEMKTFVNGKLARTIPITTGKPGFTTRSGVKVIIEKFRHKRMNSETVGINRNSPDAYDIDDVEYAMRVTYSGEFLHAAPWSVASQGNSNVSHGCTGMSTANAKWIYDISKRGDVVEYTGTDRPMTLDNGYGDWNDSFSAWKQGSALS</sequence>
<feature type="domain" description="L,D-TPase catalytic" evidence="16">
    <location>
        <begin position="260"/>
        <end position="386"/>
    </location>
</feature>
<keyword evidence="7" id="KW-0472">Membrane</keyword>
<evidence type="ECO:0000259" key="16">
    <source>
        <dbReference type="PROSITE" id="PS52029"/>
    </source>
</evidence>
<feature type="chain" id="PRO_5039248336" evidence="15">
    <location>
        <begin position="31"/>
        <end position="415"/>
    </location>
</feature>
<keyword evidence="4 15" id="KW-0732">Signal</keyword>
<evidence type="ECO:0000256" key="8">
    <source>
        <dbReference type="ARBA" id="ARBA00023139"/>
    </source>
</evidence>
<keyword evidence="9" id="KW-0449">Lipoprotein</keyword>
<comment type="pathway">
    <text evidence="12">Glycan biosynthesis.</text>
</comment>
<feature type="active site" description="Nucleophile" evidence="13">
    <location>
        <position position="362"/>
    </location>
</feature>
<evidence type="ECO:0000256" key="15">
    <source>
        <dbReference type="SAM" id="SignalP"/>
    </source>
</evidence>
<comment type="pathway">
    <text evidence="1 13">Cell wall biogenesis; peptidoglycan biosynthesis.</text>
</comment>
<accession>A0A975XYH1</accession>
<reference evidence="17" key="1">
    <citation type="submission" date="2021-06" db="EMBL/GenBank/DDBJ databases">
        <title>Complete genome sequence of Nocardioides sp. G188.</title>
        <authorList>
            <person name="Im W.-T."/>
        </authorList>
    </citation>
    <scope>NUCLEOTIDE SEQUENCE</scope>
    <source>
        <strain evidence="17">G188</strain>
    </source>
</reference>
<dbReference type="GO" id="GO:0018104">
    <property type="term" value="P:peptidoglycan-protein cross-linking"/>
    <property type="evidence" value="ECO:0007669"/>
    <property type="project" value="TreeGrafter"/>
</dbReference>
<dbReference type="GO" id="GO:0071972">
    <property type="term" value="F:peptidoglycan L,D-transpeptidase activity"/>
    <property type="evidence" value="ECO:0007669"/>
    <property type="project" value="TreeGrafter"/>
</dbReference>
<feature type="compositionally biased region" description="Low complexity" evidence="14">
    <location>
        <begin position="41"/>
        <end position="70"/>
    </location>
</feature>
<evidence type="ECO:0000256" key="10">
    <source>
        <dbReference type="ARBA" id="ARBA00023315"/>
    </source>
</evidence>
<keyword evidence="6 13" id="KW-0573">Peptidoglycan synthesis</keyword>
<keyword evidence="10" id="KW-0012">Acyltransferase</keyword>
<dbReference type="PANTHER" id="PTHR30582">
    <property type="entry name" value="L,D-TRANSPEPTIDASE"/>
    <property type="match status" value="1"/>
</dbReference>
<name>A0A975XYH1_9ACTN</name>
<dbReference type="GO" id="GO:0071555">
    <property type="term" value="P:cell wall organization"/>
    <property type="evidence" value="ECO:0007669"/>
    <property type="project" value="UniProtKB-UniRule"/>
</dbReference>
<dbReference type="GO" id="GO:0016746">
    <property type="term" value="F:acyltransferase activity"/>
    <property type="evidence" value="ECO:0007669"/>
    <property type="project" value="UniProtKB-KW"/>
</dbReference>